<dbReference type="InterPro" id="IPR051850">
    <property type="entry name" value="Polysacch_Lyase_4"/>
</dbReference>
<evidence type="ECO:0000313" key="2">
    <source>
        <dbReference type="EMBL" id="RRT39676.1"/>
    </source>
</evidence>
<dbReference type="PANTHER" id="PTHR32018">
    <property type="entry name" value="RHAMNOGALACTURONATE LYASE FAMILY PROTEIN"/>
    <property type="match status" value="1"/>
</dbReference>
<dbReference type="CDD" id="cd10316">
    <property type="entry name" value="RGL4_M"/>
    <property type="match status" value="1"/>
</dbReference>
<feature type="domain" description="Rhamnogalacturonan lyase" evidence="1">
    <location>
        <begin position="172"/>
        <end position="227"/>
    </location>
</feature>
<feature type="non-terminal residue" evidence="2">
    <location>
        <position position="252"/>
    </location>
</feature>
<organism evidence="2 3">
    <name type="scientific">Ensete ventricosum</name>
    <name type="common">Abyssinian banana</name>
    <name type="synonym">Musa ensete</name>
    <dbReference type="NCBI Taxonomy" id="4639"/>
    <lineage>
        <taxon>Eukaryota</taxon>
        <taxon>Viridiplantae</taxon>
        <taxon>Streptophyta</taxon>
        <taxon>Embryophyta</taxon>
        <taxon>Tracheophyta</taxon>
        <taxon>Spermatophyta</taxon>
        <taxon>Magnoliopsida</taxon>
        <taxon>Liliopsida</taxon>
        <taxon>Zingiberales</taxon>
        <taxon>Musaceae</taxon>
        <taxon>Ensete</taxon>
    </lineage>
</organism>
<protein>
    <recommendedName>
        <fullName evidence="1">Rhamnogalacturonan lyase domain-containing protein</fullName>
    </recommendedName>
</protein>
<dbReference type="Pfam" id="PF14686">
    <property type="entry name" value="fn3_3"/>
    <property type="match status" value="1"/>
</dbReference>
<dbReference type="Gene3D" id="2.60.40.1120">
    <property type="entry name" value="Carboxypeptidase-like, regulatory domain"/>
    <property type="match status" value="1"/>
</dbReference>
<sequence>MDLQVVLDNGLVQLTLSKPGGSITGVKYHGVDNVMEVKEEDGGGTQWDPSHGGKLVPLNIDKRFHYMAIADNRQRIMPTPQDREAGRSQKLGYSEATFLSSHYAGDDILPRLRNGEYWKKVFGPVFIYLNSDSTKWDPKLLWEDAKKQARVEEGSWPYKFPASKDFQKSEQRGSVSGRLFGYQFWVRADAKGMFFIKNVRTGVYNLYAWVPGFIGDYKSSVNITVTSDLYPDQDLMYTVGVSDYKKDWFYAH</sequence>
<comment type="caution">
    <text evidence="2">The sequence shown here is derived from an EMBL/GenBank/DDBJ whole genome shotgun (WGS) entry which is preliminary data.</text>
</comment>
<evidence type="ECO:0000259" key="1">
    <source>
        <dbReference type="Pfam" id="PF14686"/>
    </source>
</evidence>
<dbReference type="Pfam" id="PF06045">
    <property type="entry name" value="Rhamnogal_lyase"/>
    <property type="match status" value="2"/>
</dbReference>
<evidence type="ECO:0000313" key="3">
    <source>
        <dbReference type="Proteomes" id="UP000287651"/>
    </source>
</evidence>
<dbReference type="Proteomes" id="UP000287651">
    <property type="component" value="Unassembled WGS sequence"/>
</dbReference>
<dbReference type="InterPro" id="IPR010325">
    <property type="entry name" value="Rhamnogal_lyase"/>
</dbReference>
<dbReference type="GO" id="GO:0030246">
    <property type="term" value="F:carbohydrate binding"/>
    <property type="evidence" value="ECO:0007669"/>
    <property type="project" value="InterPro"/>
</dbReference>
<gene>
    <name evidence="2" type="ORF">B296_00047134</name>
</gene>
<dbReference type="InterPro" id="IPR029413">
    <property type="entry name" value="RG-lyase_II"/>
</dbReference>
<proteinExistence type="predicted"/>
<name>A0A426XJM4_ENSVE</name>
<dbReference type="AlphaFoldDB" id="A0A426XJM4"/>
<dbReference type="PANTHER" id="PTHR32018:SF1">
    <property type="entry name" value="RHAMNOGALACTURONAN ENDOLYASE"/>
    <property type="match status" value="1"/>
</dbReference>
<dbReference type="InterPro" id="IPR013784">
    <property type="entry name" value="Carb-bd-like_fold"/>
</dbReference>
<accession>A0A426XJM4</accession>
<reference evidence="2 3" key="1">
    <citation type="journal article" date="2014" name="Agronomy (Basel)">
        <title>A Draft Genome Sequence for Ensete ventricosum, the Drought-Tolerant Tree Against Hunger.</title>
        <authorList>
            <person name="Harrison J."/>
            <person name="Moore K.A."/>
            <person name="Paszkiewicz K."/>
            <person name="Jones T."/>
            <person name="Grant M."/>
            <person name="Ambacheew D."/>
            <person name="Muzemil S."/>
            <person name="Studholme D.J."/>
        </authorList>
    </citation>
    <scope>NUCLEOTIDE SEQUENCE [LARGE SCALE GENOMIC DNA]</scope>
</reference>
<dbReference type="EMBL" id="AMZH03019984">
    <property type="protein sequence ID" value="RRT39676.1"/>
    <property type="molecule type" value="Genomic_DNA"/>
</dbReference>
<dbReference type="SUPFAM" id="SSF49452">
    <property type="entry name" value="Starch-binding domain-like"/>
    <property type="match status" value="1"/>
</dbReference>